<evidence type="ECO:0000256" key="1">
    <source>
        <dbReference type="SAM" id="Phobius"/>
    </source>
</evidence>
<feature type="transmembrane region" description="Helical" evidence="1">
    <location>
        <begin position="57"/>
        <end position="78"/>
    </location>
</feature>
<reference evidence="2 3" key="1">
    <citation type="submission" date="2024-06" db="EMBL/GenBank/DDBJ databases">
        <title>A chromosome level genome sequence of Diviner's sage (Salvia divinorum).</title>
        <authorList>
            <person name="Ford S.A."/>
            <person name="Ro D.-K."/>
            <person name="Ness R.W."/>
            <person name="Phillips M.A."/>
        </authorList>
    </citation>
    <scope>NUCLEOTIDE SEQUENCE [LARGE SCALE GENOMIC DNA]</scope>
    <source>
        <strain evidence="2">SAF-2024a</strain>
        <tissue evidence="2">Leaf</tissue>
    </source>
</reference>
<keyword evidence="1" id="KW-0472">Membrane</keyword>
<evidence type="ECO:0000313" key="2">
    <source>
        <dbReference type="EMBL" id="KAL1568958.1"/>
    </source>
</evidence>
<evidence type="ECO:0000313" key="3">
    <source>
        <dbReference type="Proteomes" id="UP001567538"/>
    </source>
</evidence>
<name>A0ABD1IMZ5_SALDI</name>
<dbReference type="EMBL" id="JBEAFC010000001">
    <property type="protein sequence ID" value="KAL1568958.1"/>
    <property type="molecule type" value="Genomic_DNA"/>
</dbReference>
<evidence type="ECO:0008006" key="4">
    <source>
        <dbReference type="Google" id="ProtNLM"/>
    </source>
</evidence>
<accession>A0ABD1IMZ5</accession>
<dbReference type="AlphaFoldDB" id="A0ABD1IMZ5"/>
<proteinExistence type="predicted"/>
<keyword evidence="1" id="KW-0812">Transmembrane</keyword>
<dbReference type="Proteomes" id="UP001567538">
    <property type="component" value="Unassembled WGS sequence"/>
</dbReference>
<comment type="caution">
    <text evidence="2">The sequence shown here is derived from an EMBL/GenBank/DDBJ whole genome shotgun (WGS) entry which is preliminary data.</text>
</comment>
<organism evidence="2 3">
    <name type="scientific">Salvia divinorum</name>
    <name type="common">Maria pastora</name>
    <name type="synonym">Diviner's sage</name>
    <dbReference type="NCBI Taxonomy" id="28513"/>
    <lineage>
        <taxon>Eukaryota</taxon>
        <taxon>Viridiplantae</taxon>
        <taxon>Streptophyta</taxon>
        <taxon>Embryophyta</taxon>
        <taxon>Tracheophyta</taxon>
        <taxon>Spermatophyta</taxon>
        <taxon>Magnoliopsida</taxon>
        <taxon>eudicotyledons</taxon>
        <taxon>Gunneridae</taxon>
        <taxon>Pentapetalae</taxon>
        <taxon>asterids</taxon>
        <taxon>lamiids</taxon>
        <taxon>Lamiales</taxon>
        <taxon>Lamiaceae</taxon>
        <taxon>Nepetoideae</taxon>
        <taxon>Mentheae</taxon>
        <taxon>Salviinae</taxon>
        <taxon>Salvia</taxon>
        <taxon>Salvia subgen. Calosphace</taxon>
    </lineage>
</organism>
<keyword evidence="3" id="KW-1185">Reference proteome</keyword>
<gene>
    <name evidence="2" type="ORF">AAHA92_00497</name>
</gene>
<keyword evidence="1" id="KW-1133">Transmembrane helix</keyword>
<sequence length="81" mass="9611">MISTERPYHGFPLSPLSSKNFQLKISNRFTEDFKPSLLHVQRKRDKINERMKTLQKLVLIPARIMTHIYSLFYCALMASQR</sequence>
<protein>
    <recommendedName>
        <fullName evidence="4">BHLH domain-containing protein</fullName>
    </recommendedName>
</protein>